<dbReference type="InterPro" id="IPR036249">
    <property type="entry name" value="Thioredoxin-like_sf"/>
</dbReference>
<dbReference type="EMBL" id="JARJLG010000002">
    <property type="protein sequence ID" value="KAJ7783466.1"/>
    <property type="molecule type" value="Genomic_DNA"/>
</dbReference>
<dbReference type="AlphaFoldDB" id="A0AAD7KDH7"/>
<evidence type="ECO:0000259" key="2">
    <source>
        <dbReference type="PROSITE" id="PS50404"/>
    </source>
</evidence>
<feature type="chain" id="PRO_5042246764" description="GST N-terminal domain-containing protein" evidence="1">
    <location>
        <begin position="23"/>
        <end position="274"/>
    </location>
</feature>
<organism evidence="3 4">
    <name type="scientific">Mycena maculata</name>
    <dbReference type="NCBI Taxonomy" id="230809"/>
    <lineage>
        <taxon>Eukaryota</taxon>
        <taxon>Fungi</taxon>
        <taxon>Dikarya</taxon>
        <taxon>Basidiomycota</taxon>
        <taxon>Agaricomycotina</taxon>
        <taxon>Agaricomycetes</taxon>
        <taxon>Agaricomycetidae</taxon>
        <taxon>Agaricales</taxon>
        <taxon>Marasmiineae</taxon>
        <taxon>Mycenaceae</taxon>
        <taxon>Mycena</taxon>
    </lineage>
</organism>
<dbReference type="InterPro" id="IPR004045">
    <property type="entry name" value="Glutathione_S-Trfase_N"/>
</dbReference>
<feature type="signal peptide" evidence="1">
    <location>
        <begin position="1"/>
        <end position="22"/>
    </location>
</feature>
<comment type="caution">
    <text evidence="3">The sequence shown here is derived from an EMBL/GenBank/DDBJ whole genome shotgun (WGS) entry which is preliminary data.</text>
</comment>
<dbReference type="Pfam" id="PF02798">
    <property type="entry name" value="GST_N"/>
    <property type="match status" value="1"/>
</dbReference>
<evidence type="ECO:0000313" key="3">
    <source>
        <dbReference type="EMBL" id="KAJ7783466.1"/>
    </source>
</evidence>
<dbReference type="Gene3D" id="3.40.30.10">
    <property type="entry name" value="Glutaredoxin"/>
    <property type="match status" value="1"/>
</dbReference>
<evidence type="ECO:0000256" key="1">
    <source>
        <dbReference type="SAM" id="SignalP"/>
    </source>
</evidence>
<name>A0AAD7KDH7_9AGAR</name>
<evidence type="ECO:0000313" key="4">
    <source>
        <dbReference type="Proteomes" id="UP001215280"/>
    </source>
</evidence>
<feature type="domain" description="GST N-terminal" evidence="2">
    <location>
        <begin position="1"/>
        <end position="104"/>
    </location>
</feature>
<accession>A0AAD7KDH7</accession>
<proteinExistence type="predicted"/>
<sequence length="274" mass="28780">MTKTLYIFAGSVWAAAAELAVAELGYKAGETIIIQNVNLVQGENFAPSFIKLNPNATLPTLEDGDKVYGSTAEVIAALVNDAPIKVAPGTSIIETIHAEKYDPNFAMLLSRNDAELAQKSGGIAGVFLSGRQVALEKYSQSPEGAPYKAFYETKLAQNGGMLAIAKGTAPPEHKELFFKRSEEHSANIKAALLEVLPGALPDSGFIGGAVPGEDDFHVGAWLTRIAATTGAKSSGDAVAAIETAYGAVPAKVAAYWEAWTARPSWQAVYAGGLH</sequence>
<protein>
    <recommendedName>
        <fullName evidence="2">GST N-terminal domain-containing protein</fullName>
    </recommendedName>
</protein>
<keyword evidence="4" id="KW-1185">Reference proteome</keyword>
<keyword evidence="1" id="KW-0732">Signal</keyword>
<dbReference type="PROSITE" id="PS50404">
    <property type="entry name" value="GST_NTER"/>
    <property type="match status" value="1"/>
</dbReference>
<dbReference type="SUPFAM" id="SSF52833">
    <property type="entry name" value="Thioredoxin-like"/>
    <property type="match status" value="1"/>
</dbReference>
<reference evidence="3" key="1">
    <citation type="submission" date="2023-03" db="EMBL/GenBank/DDBJ databases">
        <title>Massive genome expansion in bonnet fungi (Mycena s.s.) driven by repeated elements and novel gene families across ecological guilds.</title>
        <authorList>
            <consortium name="Lawrence Berkeley National Laboratory"/>
            <person name="Harder C.B."/>
            <person name="Miyauchi S."/>
            <person name="Viragh M."/>
            <person name="Kuo A."/>
            <person name="Thoen E."/>
            <person name="Andreopoulos B."/>
            <person name="Lu D."/>
            <person name="Skrede I."/>
            <person name="Drula E."/>
            <person name="Henrissat B."/>
            <person name="Morin E."/>
            <person name="Kohler A."/>
            <person name="Barry K."/>
            <person name="LaButti K."/>
            <person name="Morin E."/>
            <person name="Salamov A."/>
            <person name="Lipzen A."/>
            <person name="Mereny Z."/>
            <person name="Hegedus B."/>
            <person name="Baldrian P."/>
            <person name="Stursova M."/>
            <person name="Weitz H."/>
            <person name="Taylor A."/>
            <person name="Grigoriev I.V."/>
            <person name="Nagy L.G."/>
            <person name="Martin F."/>
            <person name="Kauserud H."/>
        </authorList>
    </citation>
    <scope>NUCLEOTIDE SEQUENCE</scope>
    <source>
        <strain evidence="3">CBHHK188m</strain>
    </source>
</reference>
<gene>
    <name evidence="3" type="ORF">DFH07DRAFT_864483</name>
</gene>
<dbReference type="Proteomes" id="UP001215280">
    <property type="component" value="Unassembled WGS sequence"/>
</dbReference>